<feature type="signal peptide" evidence="9">
    <location>
        <begin position="1"/>
        <end position="20"/>
    </location>
</feature>
<evidence type="ECO:0000256" key="1">
    <source>
        <dbReference type="ARBA" id="ARBA00004613"/>
    </source>
</evidence>
<evidence type="ECO:0000256" key="4">
    <source>
        <dbReference type="ARBA" id="ARBA00022729"/>
    </source>
</evidence>
<dbReference type="GO" id="GO:0060326">
    <property type="term" value="P:cell chemotaxis"/>
    <property type="evidence" value="ECO:0007669"/>
    <property type="project" value="TreeGrafter"/>
</dbReference>
<dbReference type="GO" id="GO:0050830">
    <property type="term" value="P:defense response to Gram-positive bacterium"/>
    <property type="evidence" value="ECO:0007669"/>
    <property type="project" value="UniProtKB-ARBA"/>
</dbReference>
<reference evidence="11" key="3">
    <citation type="submission" date="2025-09" db="UniProtKB">
        <authorList>
            <consortium name="Ensembl"/>
        </authorList>
    </citation>
    <scope>IDENTIFICATION</scope>
</reference>
<evidence type="ECO:0000256" key="2">
    <source>
        <dbReference type="ARBA" id="ARBA00022525"/>
    </source>
</evidence>
<dbReference type="Ensembl" id="ENSMFAT00000096266.1">
    <property type="protein sequence ID" value="ENSMFAP00000053780.1"/>
    <property type="gene ID" value="ENSMFAG00000038048.2"/>
</dbReference>
<evidence type="ECO:0000256" key="6">
    <source>
        <dbReference type="ARBA" id="ARBA00023022"/>
    </source>
</evidence>
<evidence type="ECO:0000256" key="9">
    <source>
        <dbReference type="SAM" id="SignalP"/>
    </source>
</evidence>
<keyword evidence="7" id="KW-1015">Disulfide bond</keyword>
<dbReference type="GO" id="GO:0042056">
    <property type="term" value="F:chemoattractant activity"/>
    <property type="evidence" value="ECO:0007669"/>
    <property type="project" value="TreeGrafter"/>
</dbReference>
<evidence type="ECO:0000313" key="12">
    <source>
        <dbReference type="Proteomes" id="UP000233100"/>
    </source>
</evidence>
<evidence type="ECO:0000259" key="10">
    <source>
        <dbReference type="SMART" id="SM00048"/>
    </source>
</evidence>
<reference evidence="11 12" key="1">
    <citation type="submission" date="2013-03" db="EMBL/GenBank/DDBJ databases">
        <authorList>
            <person name="Warren W."/>
            <person name="Wilson R.K."/>
        </authorList>
    </citation>
    <scope>NUCLEOTIDE SEQUENCE</scope>
</reference>
<dbReference type="GO" id="GO:0031731">
    <property type="term" value="F:CCR6 chemokine receptor binding"/>
    <property type="evidence" value="ECO:0007669"/>
    <property type="project" value="TreeGrafter"/>
</dbReference>
<keyword evidence="3" id="KW-0929">Antimicrobial</keyword>
<dbReference type="Gene3D" id="3.10.360.10">
    <property type="entry name" value="Antimicrobial Peptide, Beta-defensin 2, Chain A"/>
    <property type="match status" value="1"/>
</dbReference>
<keyword evidence="2" id="KW-0964">Secreted</keyword>
<reference evidence="11" key="2">
    <citation type="submission" date="2025-08" db="UniProtKB">
        <authorList>
            <consortium name="Ensembl"/>
        </authorList>
    </citation>
    <scope>IDENTIFICATION</scope>
</reference>
<accession>A0A7N9CU92</accession>
<protein>
    <recommendedName>
        <fullName evidence="10">Beta/alpha-defensin C-terminal domain-containing protein</fullName>
    </recommendedName>
</protein>
<keyword evidence="5" id="KW-0211">Defensin</keyword>
<dbReference type="InterPro" id="IPR001855">
    <property type="entry name" value="Defensin_beta-like"/>
</dbReference>
<evidence type="ECO:0000256" key="7">
    <source>
        <dbReference type="ARBA" id="ARBA00023157"/>
    </source>
</evidence>
<sequence length="64" mass="6956">MRLLFLLFLLLGCLIQTASGVFGDIRNPVTCVRSGAICLPGFCPRRYKHIGVCGVSAIKCCKKP</sequence>
<evidence type="ECO:0000313" key="11">
    <source>
        <dbReference type="Ensembl" id="ENSMFAP00000053780.1"/>
    </source>
</evidence>
<dbReference type="GO" id="GO:0005615">
    <property type="term" value="C:extracellular space"/>
    <property type="evidence" value="ECO:0007669"/>
    <property type="project" value="TreeGrafter"/>
</dbReference>
<dbReference type="PANTHER" id="PTHR20515:SF2">
    <property type="entry name" value="DEFENSIN BETA 4A"/>
    <property type="match status" value="1"/>
</dbReference>
<dbReference type="Pfam" id="PF00711">
    <property type="entry name" value="Defensin_beta"/>
    <property type="match status" value="1"/>
</dbReference>
<feature type="chain" id="PRO_5031051079" description="Beta/alpha-defensin C-terminal domain-containing protein" evidence="9">
    <location>
        <begin position="21"/>
        <end position="64"/>
    </location>
</feature>
<keyword evidence="12" id="KW-1185">Reference proteome</keyword>
<comment type="subunit">
    <text evidence="8">Monomer. Homodimer.</text>
</comment>
<organism evidence="11 12">
    <name type="scientific">Macaca fascicularis</name>
    <name type="common">Crab-eating macaque</name>
    <name type="synonym">Cynomolgus monkey</name>
    <dbReference type="NCBI Taxonomy" id="9541"/>
    <lineage>
        <taxon>Eukaryota</taxon>
        <taxon>Metazoa</taxon>
        <taxon>Chordata</taxon>
        <taxon>Craniata</taxon>
        <taxon>Vertebrata</taxon>
        <taxon>Euteleostomi</taxon>
        <taxon>Mammalia</taxon>
        <taxon>Eutheria</taxon>
        <taxon>Euarchontoglires</taxon>
        <taxon>Primates</taxon>
        <taxon>Haplorrhini</taxon>
        <taxon>Catarrhini</taxon>
        <taxon>Cercopithecidae</taxon>
        <taxon>Cercopithecinae</taxon>
        <taxon>Macaca</taxon>
    </lineage>
</organism>
<evidence type="ECO:0000256" key="5">
    <source>
        <dbReference type="ARBA" id="ARBA00022940"/>
    </source>
</evidence>
<evidence type="ECO:0000256" key="3">
    <source>
        <dbReference type="ARBA" id="ARBA00022529"/>
    </source>
</evidence>
<dbReference type="SUPFAM" id="SSF57392">
    <property type="entry name" value="Defensin-like"/>
    <property type="match status" value="1"/>
</dbReference>
<dbReference type="SMART" id="SM00048">
    <property type="entry name" value="DEFSN"/>
    <property type="match status" value="1"/>
</dbReference>
<name>A0A7N9CU92_MACFA</name>
<dbReference type="GO" id="GO:0140546">
    <property type="term" value="P:defense response to symbiont"/>
    <property type="evidence" value="ECO:0007669"/>
    <property type="project" value="UniProtKB-ARBA"/>
</dbReference>
<dbReference type="PANTHER" id="PTHR20515">
    <property type="entry name" value="BETA-DEFENSIN"/>
    <property type="match status" value="1"/>
</dbReference>
<dbReference type="AlphaFoldDB" id="A0A7N9CU92"/>
<comment type="subcellular location">
    <subcellularLocation>
        <location evidence="1">Secreted</location>
    </subcellularLocation>
</comment>
<dbReference type="FunFam" id="3.10.360.10:FF:000001">
    <property type="entry name" value="Beta-defensin 1"/>
    <property type="match status" value="1"/>
</dbReference>
<keyword evidence="4 9" id="KW-0732">Signal</keyword>
<feature type="domain" description="Beta/alpha-defensin C-terminal" evidence="10">
    <location>
        <begin position="31"/>
        <end position="61"/>
    </location>
</feature>
<dbReference type="InterPro" id="IPR006080">
    <property type="entry name" value="Beta/alpha-defensin_C"/>
</dbReference>
<dbReference type="GO" id="GO:0050829">
    <property type="term" value="P:defense response to Gram-negative bacterium"/>
    <property type="evidence" value="ECO:0007669"/>
    <property type="project" value="UniProtKB-ARBA"/>
</dbReference>
<dbReference type="GeneTree" id="ENSGT00940000153268"/>
<keyword evidence="6" id="KW-0044">Antibiotic</keyword>
<proteinExistence type="predicted"/>
<dbReference type="Proteomes" id="UP000233100">
    <property type="component" value="Chromosome 8"/>
</dbReference>
<evidence type="ECO:0000256" key="8">
    <source>
        <dbReference type="ARBA" id="ARBA00024380"/>
    </source>
</evidence>